<dbReference type="EMBL" id="AHHH01000152">
    <property type="protein sequence ID" value="ESU41041.1"/>
    <property type="molecule type" value="Genomic_DNA"/>
</dbReference>
<gene>
    <name evidence="2" type="ORF">GSB_153904</name>
</gene>
<reference evidence="2 3" key="2">
    <citation type="journal article" date="2013" name="Genome Biol. Evol.">
        <title>Genome sequencing of Giardia lamblia genotypes A2 and B isolates (DH and GS) and comparative analysis with the genomes of genotypes A1 and E (WB and Pig).</title>
        <authorList>
            <person name="Adam R.D."/>
            <person name="Dahlstrom E.W."/>
            <person name="Martens C.A."/>
            <person name="Bruno D.P."/>
            <person name="Barbian K.D."/>
            <person name="Ricklefs S.M."/>
            <person name="Hernandez M.M."/>
            <person name="Narla N.P."/>
            <person name="Patel R.B."/>
            <person name="Porcella S.F."/>
            <person name="Nash T.E."/>
        </authorList>
    </citation>
    <scope>NUCLEOTIDE SEQUENCE [LARGE SCALE GENOMIC DNA]</scope>
    <source>
        <strain evidence="2 3">GS</strain>
    </source>
</reference>
<dbReference type="VEuPathDB" id="GiardiaDB:GL50803_002201"/>
<dbReference type="VEuPathDB" id="GiardiaDB:GL50581_3906"/>
<dbReference type="OrthoDB" id="10257143at2759"/>
<feature type="non-terminal residue" evidence="2">
    <location>
        <position position="1"/>
    </location>
</feature>
<dbReference type="VEuPathDB" id="GiardiaDB:DHA2_153615"/>
<comment type="caution">
    <text evidence="2">The sequence shown here is derived from an EMBL/GenBank/DDBJ whole genome shotgun (WGS) entry which is preliminary data.</text>
</comment>
<dbReference type="AlphaFoldDB" id="V6TQN7"/>
<evidence type="ECO:0000256" key="1">
    <source>
        <dbReference type="SAM" id="MobiDB-lite"/>
    </source>
</evidence>
<organism evidence="2 3">
    <name type="scientific">Giardia intestinalis</name>
    <name type="common">Giardia lamblia</name>
    <dbReference type="NCBI Taxonomy" id="5741"/>
    <lineage>
        <taxon>Eukaryota</taxon>
        <taxon>Metamonada</taxon>
        <taxon>Diplomonadida</taxon>
        <taxon>Hexamitidae</taxon>
        <taxon>Giardiinae</taxon>
        <taxon>Giardia</taxon>
    </lineage>
</organism>
<feature type="compositionally biased region" description="Basic and acidic residues" evidence="1">
    <location>
        <begin position="190"/>
        <end position="208"/>
    </location>
</feature>
<protein>
    <submittedName>
        <fullName evidence="2">Uncharacterized protein</fullName>
    </submittedName>
</protein>
<accession>V6TQN7</accession>
<evidence type="ECO:0000313" key="2">
    <source>
        <dbReference type="EMBL" id="ESU41041.1"/>
    </source>
</evidence>
<feature type="region of interest" description="Disordered" evidence="1">
    <location>
        <begin position="190"/>
        <end position="215"/>
    </location>
</feature>
<reference evidence="3" key="1">
    <citation type="submission" date="2012-02" db="EMBL/GenBank/DDBJ databases">
        <title>Genome sequencing of Giardia lamblia Genotypes A2 and B isolates (DH and GS) and comparative analysis with the genomes of Genotypes A1 and E (WB and Pig).</title>
        <authorList>
            <person name="Adam R."/>
            <person name="Dahlstrom E."/>
            <person name="Martens C."/>
            <person name="Bruno D."/>
            <person name="Barbian K."/>
            <person name="Porcella S.F."/>
            <person name="Nash T."/>
        </authorList>
    </citation>
    <scope>NUCLEOTIDE SEQUENCE</scope>
    <source>
        <strain evidence="3">GS</strain>
    </source>
</reference>
<dbReference type="Proteomes" id="UP000018040">
    <property type="component" value="Unassembled WGS sequence"/>
</dbReference>
<name>V6TQN7_GIAIN</name>
<evidence type="ECO:0000313" key="3">
    <source>
        <dbReference type="Proteomes" id="UP000018040"/>
    </source>
</evidence>
<dbReference type="VEuPathDB" id="GiardiaDB:QR46_4263"/>
<proteinExistence type="predicted"/>
<sequence>VMLIFITYKYKTMIQAESAEEVYATFVKIRKVDSKNLSWFVKYLKMYKLIYRRYVKSLRSLLLKMRRAPMLTETTAASENNIYKSILSTVNVAEEHTRLVETDFSLIRDAVGAYLRRLSQLQKTYKAILALQKQGENDGGSGGRTSNQAEINERKDGWKQSVYESFKVRMKIYAKVKTIKLEFDFTKGAAPDKADKQPSDHPTVEEQRPLSGGPNCDCSLIFPDAAADPSGTLPSFYTAAHFEPNYSVATRHSS</sequence>